<dbReference type="GO" id="GO:0006633">
    <property type="term" value="P:fatty acid biosynthetic process"/>
    <property type="evidence" value="ECO:0007669"/>
    <property type="project" value="UniProtKB-KW"/>
</dbReference>
<comment type="similarity">
    <text evidence="14">Belongs to the thiolase-like superfamily. Beta-ketoacyl-ACP synthases family.</text>
</comment>
<sequence>MFCVAENGDAYIDGLLGLPERLGKIRDLSQFDAEFFGVHPKQAHAMDPQLRLLLETSYEAIMDAGYDPATLRGRKIGVFLGSPDSETSDALTLDTEKINGYSVVGCCRSMFANRISYSFDFNGPSFTVDSACSSVMTALNQAMLALRSGQCESAIVGGSTVALKPNTSLNFFRLGMLSPDGKCKSFDAGGSGYVRSETVGVFFIQRASEARRIYAKLIHVKAGTDGYKAEGITFPSGNAQQQLLREVYAEANVDPLKVSYVEAHGTGTKAGDPEELSAISSVFCQPGRGQPLKIGSIKSNVGHSEGASGVCSIAKVILAMDTGTIAGNLHFSEANPNIPSLHDGTIEVVHKATPFPGGLVGINSFGFGGANVHTILEANPAPHVDTIPRGKPELPRLVLMAGRNKESLASDQVFSVQCLGYAG</sequence>
<dbReference type="Gene3D" id="3.40.47.10">
    <property type="match status" value="1"/>
</dbReference>
<organism evidence="16 17">
    <name type="scientific">Amblyomma americanum</name>
    <name type="common">Lone star tick</name>
    <dbReference type="NCBI Taxonomy" id="6943"/>
    <lineage>
        <taxon>Eukaryota</taxon>
        <taxon>Metazoa</taxon>
        <taxon>Ecdysozoa</taxon>
        <taxon>Arthropoda</taxon>
        <taxon>Chelicerata</taxon>
        <taxon>Arachnida</taxon>
        <taxon>Acari</taxon>
        <taxon>Parasitiformes</taxon>
        <taxon>Ixodida</taxon>
        <taxon>Ixodoidea</taxon>
        <taxon>Ixodidae</taxon>
        <taxon>Amblyomminae</taxon>
        <taxon>Amblyomma</taxon>
    </lineage>
</organism>
<evidence type="ECO:0000313" key="16">
    <source>
        <dbReference type="EMBL" id="KAK8777051.1"/>
    </source>
</evidence>
<dbReference type="Pfam" id="PF02801">
    <property type="entry name" value="Ketoacyl-synt_C"/>
    <property type="match status" value="1"/>
</dbReference>
<dbReference type="InterPro" id="IPR032821">
    <property type="entry name" value="PKS_assoc"/>
</dbReference>
<evidence type="ECO:0000256" key="7">
    <source>
        <dbReference type="ARBA" id="ARBA00022857"/>
    </source>
</evidence>
<dbReference type="SUPFAM" id="SSF53901">
    <property type="entry name" value="Thiolase-like"/>
    <property type="match status" value="1"/>
</dbReference>
<evidence type="ECO:0000256" key="13">
    <source>
        <dbReference type="ARBA" id="ARBA00044883"/>
    </source>
</evidence>
<dbReference type="Pfam" id="PF00109">
    <property type="entry name" value="ketoacyl-synt"/>
    <property type="match status" value="1"/>
</dbReference>
<evidence type="ECO:0000256" key="3">
    <source>
        <dbReference type="ARBA" id="ARBA00022450"/>
    </source>
</evidence>
<evidence type="ECO:0000256" key="4">
    <source>
        <dbReference type="ARBA" id="ARBA00022516"/>
    </source>
</evidence>
<dbReference type="EMBL" id="JARKHS020012265">
    <property type="protein sequence ID" value="KAK8777051.1"/>
    <property type="molecule type" value="Genomic_DNA"/>
</dbReference>
<evidence type="ECO:0000256" key="6">
    <source>
        <dbReference type="ARBA" id="ARBA00022832"/>
    </source>
</evidence>
<dbReference type="EC" id="2.3.1.85" evidence="1"/>
<keyword evidence="10" id="KW-0443">Lipid metabolism</keyword>
<dbReference type="GO" id="GO:0004312">
    <property type="term" value="F:fatty acid synthase activity"/>
    <property type="evidence" value="ECO:0007669"/>
    <property type="project" value="UniProtKB-EC"/>
</dbReference>
<keyword evidence="17" id="KW-1185">Reference proteome</keyword>
<dbReference type="InterPro" id="IPR050091">
    <property type="entry name" value="PKS_NRPS_Biosynth_Enz"/>
</dbReference>
<reference evidence="16 17" key="1">
    <citation type="journal article" date="2023" name="Arcadia Sci">
        <title>De novo assembly of a long-read Amblyomma americanum tick genome.</title>
        <authorList>
            <person name="Chou S."/>
            <person name="Poskanzer K.E."/>
            <person name="Rollins M."/>
            <person name="Thuy-Boun P.S."/>
        </authorList>
    </citation>
    <scope>NUCLEOTIDE SEQUENCE [LARGE SCALE GENOMIC DNA]</scope>
    <source>
        <strain evidence="16">F_SG_1</strain>
        <tissue evidence="16">Salivary glands</tissue>
    </source>
</reference>
<evidence type="ECO:0000256" key="12">
    <source>
        <dbReference type="ARBA" id="ARBA00023268"/>
    </source>
</evidence>
<evidence type="ECO:0000256" key="10">
    <source>
        <dbReference type="ARBA" id="ARBA00023098"/>
    </source>
</evidence>
<keyword evidence="14" id="KW-0808">Transferase</keyword>
<keyword evidence="6" id="KW-0276">Fatty acid metabolism</keyword>
<dbReference type="AlphaFoldDB" id="A0AAQ4EQS4"/>
<dbReference type="GO" id="GO:0016787">
    <property type="term" value="F:hydrolase activity"/>
    <property type="evidence" value="ECO:0007669"/>
    <property type="project" value="UniProtKB-KW"/>
</dbReference>
<proteinExistence type="inferred from homology"/>
<dbReference type="PROSITE" id="PS52004">
    <property type="entry name" value="KS3_2"/>
    <property type="match status" value="1"/>
</dbReference>
<name>A0AAQ4EQS4_AMBAM</name>
<dbReference type="InterPro" id="IPR016039">
    <property type="entry name" value="Thiolase-like"/>
</dbReference>
<dbReference type="InterPro" id="IPR020841">
    <property type="entry name" value="PKS_Beta-ketoAc_synthase_dom"/>
</dbReference>
<keyword evidence="3" id="KW-0596">Phosphopantetheine</keyword>
<dbReference type="PANTHER" id="PTHR43775:SF7">
    <property type="entry name" value="FATTY ACID SYNTHASE"/>
    <property type="match status" value="1"/>
</dbReference>
<evidence type="ECO:0000256" key="1">
    <source>
        <dbReference type="ARBA" id="ARBA00012873"/>
    </source>
</evidence>
<evidence type="ECO:0000256" key="11">
    <source>
        <dbReference type="ARBA" id="ARBA00023160"/>
    </source>
</evidence>
<dbReference type="CDD" id="cd00833">
    <property type="entry name" value="PKS"/>
    <property type="match status" value="1"/>
</dbReference>
<dbReference type="PANTHER" id="PTHR43775">
    <property type="entry name" value="FATTY ACID SYNTHASE"/>
    <property type="match status" value="1"/>
</dbReference>
<dbReference type="SMART" id="SM00825">
    <property type="entry name" value="PKS_KS"/>
    <property type="match status" value="1"/>
</dbReference>
<evidence type="ECO:0000256" key="14">
    <source>
        <dbReference type="RuleBase" id="RU003694"/>
    </source>
</evidence>
<accession>A0AAQ4EQS4</accession>
<evidence type="ECO:0000259" key="15">
    <source>
        <dbReference type="PROSITE" id="PS52004"/>
    </source>
</evidence>
<keyword evidence="11" id="KW-0275">Fatty acid biosynthesis</keyword>
<keyword evidence="5" id="KW-0378">Hydrolase</keyword>
<protein>
    <recommendedName>
        <fullName evidence="2">Fatty acid synthase</fullName>
        <ecNumber evidence="1">2.3.1.85</ecNumber>
    </recommendedName>
</protein>
<keyword evidence="7" id="KW-0521">NADP</keyword>
<gene>
    <name evidence="16" type="ORF">V5799_029605</name>
</gene>
<dbReference type="Pfam" id="PF16197">
    <property type="entry name" value="KAsynt_C_assoc"/>
    <property type="match status" value="1"/>
</dbReference>
<evidence type="ECO:0000256" key="2">
    <source>
        <dbReference type="ARBA" id="ARBA00018769"/>
    </source>
</evidence>
<keyword evidence="12" id="KW-0511">Multifunctional enzyme</keyword>
<dbReference type="Proteomes" id="UP001321473">
    <property type="component" value="Unassembled WGS sequence"/>
</dbReference>
<comment type="catalytic activity">
    <reaction evidence="13">
        <text>acetyl-CoA + n malonyl-CoA + 2n NADPH + 2n H(+) = a long-chain fatty acid + (n+1) CoA + n CO2 + 2n NADP(+).</text>
        <dbReference type="EC" id="2.3.1.85"/>
    </reaction>
</comment>
<evidence type="ECO:0000256" key="5">
    <source>
        <dbReference type="ARBA" id="ARBA00022801"/>
    </source>
</evidence>
<comment type="caution">
    <text evidence="16">The sequence shown here is derived from an EMBL/GenBank/DDBJ whole genome shotgun (WGS) entry which is preliminary data.</text>
</comment>
<evidence type="ECO:0000256" key="8">
    <source>
        <dbReference type="ARBA" id="ARBA00023002"/>
    </source>
</evidence>
<evidence type="ECO:0000256" key="9">
    <source>
        <dbReference type="ARBA" id="ARBA00023027"/>
    </source>
</evidence>
<dbReference type="InterPro" id="IPR014031">
    <property type="entry name" value="Ketoacyl_synth_C"/>
</dbReference>
<keyword evidence="8" id="KW-0560">Oxidoreductase</keyword>
<dbReference type="Gene3D" id="3.30.70.3290">
    <property type="match status" value="1"/>
</dbReference>
<dbReference type="GO" id="GO:0016491">
    <property type="term" value="F:oxidoreductase activity"/>
    <property type="evidence" value="ECO:0007669"/>
    <property type="project" value="UniProtKB-KW"/>
</dbReference>
<evidence type="ECO:0000313" key="17">
    <source>
        <dbReference type="Proteomes" id="UP001321473"/>
    </source>
</evidence>
<feature type="domain" description="Ketosynthase family 3 (KS3)" evidence="15">
    <location>
        <begin position="1"/>
        <end position="378"/>
    </location>
</feature>
<keyword evidence="9" id="KW-0520">NAD</keyword>
<keyword evidence="4" id="KW-0444">Lipid biosynthesis</keyword>
<dbReference type="InterPro" id="IPR014030">
    <property type="entry name" value="Ketoacyl_synth_N"/>
</dbReference>